<accession>A0A0S2I1Y0</accession>
<feature type="binding site" evidence="3">
    <location>
        <position position="210"/>
    </location>
    <ligand>
        <name>FAD</name>
        <dbReference type="ChEBI" id="CHEBI:57692"/>
    </ligand>
</feature>
<dbReference type="Gene3D" id="3.40.50.1220">
    <property type="entry name" value="TPP-binding domain"/>
    <property type="match status" value="1"/>
</dbReference>
<sequence>MSILAYTPIRDGQFTKLTYELLSYGRALADQLSTELVALSLGKTEEDQLKTLAEYGADKILHSNDDRFEQLDNRAFSKAISQAAEKNEANIVLMANDFTGKALAPATGVHLKAGVVSGVIGLPESTDPFVVKKKVFTGKAFARIQVKGERKIFTLETNSYEITQTSKEAAIETFEPQLDEGDFTTKIIEEDKQTDKILLTDADIVVSGGRGMKGPEHWQPLEELAEVLGAATACSRPVSDEKWRPEEEHVGQTGKIIAPNLYFALGISGAIQHVAGVSGSKTIVAVNNDPEAPIFEVANYGIVGDLKEVLPNLIEAAKAAK</sequence>
<dbReference type="PANTHER" id="PTHR43153:SF1">
    <property type="entry name" value="ELECTRON TRANSFER FLAVOPROTEIN SUBUNIT ALPHA, MITOCHONDRIAL"/>
    <property type="match status" value="1"/>
</dbReference>
<dbReference type="EMBL" id="CP013118">
    <property type="protein sequence ID" value="ALO16231.1"/>
    <property type="molecule type" value="Genomic_DNA"/>
</dbReference>
<dbReference type="GO" id="GO:0033539">
    <property type="term" value="P:fatty acid beta-oxidation using acyl-CoA dehydrogenase"/>
    <property type="evidence" value="ECO:0007669"/>
    <property type="project" value="TreeGrafter"/>
</dbReference>
<dbReference type="Pfam" id="PF00766">
    <property type="entry name" value="ETF_alpha"/>
    <property type="match status" value="1"/>
</dbReference>
<dbReference type="OrthoDB" id="9770286at2"/>
<dbReference type="GO" id="GO:0009055">
    <property type="term" value="F:electron transfer activity"/>
    <property type="evidence" value="ECO:0007669"/>
    <property type="project" value="InterPro"/>
</dbReference>
<reference evidence="5 6" key="1">
    <citation type="submission" date="2015-11" db="EMBL/GenBank/DDBJ databases">
        <title>Description and complete genome sequence of a novel strain predominating in hypersaline microbial mats and representing a new family of the Bacteriodetes phylum.</title>
        <authorList>
            <person name="Spring S."/>
            <person name="Bunk B."/>
            <person name="Sproer C."/>
            <person name="Klenk H.-P."/>
        </authorList>
    </citation>
    <scope>NUCLEOTIDE SEQUENCE [LARGE SCALE GENOMIC DNA]</scope>
    <source>
        <strain evidence="5 6">L21-Spi-D4</strain>
    </source>
</reference>
<comment type="similarity">
    <text evidence="1">Belongs to the ETF alpha-subunit/FixB family.</text>
</comment>
<keyword evidence="2" id="KW-0249">Electron transport</keyword>
<feature type="binding site" evidence="3">
    <location>
        <begin position="266"/>
        <end position="273"/>
    </location>
    <ligand>
        <name>FAD</name>
        <dbReference type="ChEBI" id="CHEBI:57692"/>
    </ligand>
</feature>
<evidence type="ECO:0000256" key="3">
    <source>
        <dbReference type="PIRSR" id="PIRSR000089-1"/>
    </source>
</evidence>
<dbReference type="InterPro" id="IPR001308">
    <property type="entry name" value="ETF_a/FixB"/>
</dbReference>
<dbReference type="PIRSF" id="PIRSF000089">
    <property type="entry name" value="Electra_flavoP_a"/>
    <property type="match status" value="1"/>
</dbReference>
<evidence type="ECO:0000313" key="6">
    <source>
        <dbReference type="Proteomes" id="UP000064893"/>
    </source>
</evidence>
<dbReference type="RefSeq" id="WP_057953623.1">
    <property type="nucleotide sequence ID" value="NZ_CP013118.1"/>
</dbReference>
<dbReference type="STRING" id="1307839.L21SP5_02608"/>
<dbReference type="GO" id="GO:0050660">
    <property type="term" value="F:flavin adenine dinucleotide binding"/>
    <property type="evidence" value="ECO:0007669"/>
    <property type="project" value="InterPro"/>
</dbReference>
<organism evidence="5 6">
    <name type="scientific">Salinivirga cyanobacteriivorans</name>
    <dbReference type="NCBI Taxonomy" id="1307839"/>
    <lineage>
        <taxon>Bacteria</taxon>
        <taxon>Pseudomonadati</taxon>
        <taxon>Bacteroidota</taxon>
        <taxon>Bacteroidia</taxon>
        <taxon>Bacteroidales</taxon>
        <taxon>Salinivirgaceae</taxon>
        <taxon>Salinivirga</taxon>
    </lineage>
</organism>
<dbReference type="PATRIC" id="fig|1307839.3.peg.2739"/>
<dbReference type="InterPro" id="IPR014731">
    <property type="entry name" value="ETF_asu_C"/>
</dbReference>
<name>A0A0S2I1Y0_9BACT</name>
<dbReference type="SMART" id="SM00893">
    <property type="entry name" value="ETF"/>
    <property type="match status" value="1"/>
</dbReference>
<dbReference type="Pfam" id="PF01012">
    <property type="entry name" value="ETF"/>
    <property type="match status" value="1"/>
</dbReference>
<keyword evidence="3" id="KW-0274">FAD</keyword>
<evidence type="ECO:0000259" key="4">
    <source>
        <dbReference type="SMART" id="SM00893"/>
    </source>
</evidence>
<feature type="binding site" evidence="3">
    <location>
        <begin position="235"/>
        <end position="236"/>
    </location>
    <ligand>
        <name>FAD</name>
        <dbReference type="ChEBI" id="CHEBI:57692"/>
    </ligand>
</feature>
<evidence type="ECO:0000256" key="1">
    <source>
        <dbReference type="ARBA" id="ARBA00005817"/>
    </source>
</evidence>
<dbReference type="PANTHER" id="PTHR43153">
    <property type="entry name" value="ELECTRON TRANSFER FLAVOPROTEIN ALPHA"/>
    <property type="match status" value="1"/>
</dbReference>
<dbReference type="InterPro" id="IPR014730">
    <property type="entry name" value="ETF_a/b_N"/>
</dbReference>
<feature type="binding site" evidence="3">
    <location>
        <position position="287"/>
    </location>
    <ligand>
        <name>FAD</name>
        <dbReference type="ChEBI" id="CHEBI:57692"/>
    </ligand>
</feature>
<dbReference type="SUPFAM" id="SSF52467">
    <property type="entry name" value="DHS-like NAD/FAD-binding domain"/>
    <property type="match status" value="1"/>
</dbReference>
<keyword evidence="2" id="KW-0813">Transport</keyword>
<dbReference type="SUPFAM" id="SSF52402">
    <property type="entry name" value="Adenine nucleotide alpha hydrolases-like"/>
    <property type="match status" value="1"/>
</dbReference>
<dbReference type="Proteomes" id="UP000064893">
    <property type="component" value="Chromosome"/>
</dbReference>
<dbReference type="InterPro" id="IPR014729">
    <property type="entry name" value="Rossmann-like_a/b/a_fold"/>
</dbReference>
<keyword evidence="6" id="KW-1185">Reference proteome</keyword>
<protein>
    <submittedName>
        <fullName evidence="5">Electron transfer flavoprotein large subunit</fullName>
    </submittedName>
</protein>
<dbReference type="InterPro" id="IPR029035">
    <property type="entry name" value="DHS-like_NAD/FAD-binding_dom"/>
</dbReference>
<evidence type="ECO:0000256" key="2">
    <source>
        <dbReference type="ARBA" id="ARBA00022982"/>
    </source>
</evidence>
<proteinExistence type="inferred from homology"/>
<dbReference type="Gene3D" id="3.40.50.620">
    <property type="entry name" value="HUPs"/>
    <property type="match status" value="1"/>
</dbReference>
<evidence type="ECO:0000313" key="5">
    <source>
        <dbReference type="EMBL" id="ALO16231.1"/>
    </source>
</evidence>
<comment type="cofactor">
    <cofactor evidence="3">
        <name>FAD</name>
        <dbReference type="ChEBI" id="CHEBI:57692"/>
    </cofactor>
    <text evidence="3">Binds 1 FAD per dimer.</text>
</comment>
<gene>
    <name evidence="5" type="primary">etfA_2</name>
    <name evidence="5" type="ORF">L21SP5_02608</name>
</gene>
<dbReference type="KEGG" id="blq:L21SP5_02608"/>
<keyword evidence="3" id="KW-0285">Flavoprotein</keyword>
<feature type="domain" description="Electron transfer flavoprotein alpha/beta-subunit N-terminal" evidence="4">
    <location>
        <begin position="3"/>
        <end position="192"/>
    </location>
</feature>
<dbReference type="AlphaFoldDB" id="A0A0S2I1Y0"/>